<dbReference type="CDD" id="cd22667">
    <property type="entry name" value="FHA_NBN"/>
    <property type="match status" value="1"/>
</dbReference>
<dbReference type="PANTHER" id="PTHR12162:SF0">
    <property type="entry name" value="NIBRIN"/>
    <property type="match status" value="1"/>
</dbReference>
<evidence type="ECO:0000256" key="9">
    <source>
        <dbReference type="SAM" id="MobiDB-lite"/>
    </source>
</evidence>
<organism evidence="11">
    <name type="scientific">Octopus bimaculoides</name>
    <name type="common">California two-spotted octopus</name>
    <dbReference type="NCBI Taxonomy" id="37653"/>
    <lineage>
        <taxon>Eukaryota</taxon>
        <taxon>Metazoa</taxon>
        <taxon>Spiralia</taxon>
        <taxon>Lophotrochozoa</taxon>
        <taxon>Mollusca</taxon>
        <taxon>Cephalopoda</taxon>
        <taxon>Coleoidea</taxon>
        <taxon>Octopodiformes</taxon>
        <taxon>Octopoda</taxon>
        <taxon>Incirrata</taxon>
        <taxon>Octopodidae</taxon>
        <taxon>Octopus</taxon>
    </lineage>
</organism>
<dbReference type="Pfam" id="PF16508">
    <property type="entry name" value="NIBRIN_BRCT_II"/>
    <property type="match status" value="1"/>
</dbReference>
<reference evidence="11" key="1">
    <citation type="submission" date="2015-07" db="EMBL/GenBank/DDBJ databases">
        <title>MeaNS - Measles Nucleotide Surveillance Program.</title>
        <authorList>
            <person name="Tran T."/>
            <person name="Druce J."/>
        </authorList>
    </citation>
    <scope>NUCLEOTIDE SEQUENCE</scope>
    <source>
        <strain evidence="11">UCB-OBI-ISO-001</strain>
        <tissue evidence="11">Gonad</tissue>
    </source>
</reference>
<dbReference type="InterPro" id="IPR036420">
    <property type="entry name" value="BRCT_dom_sf"/>
</dbReference>
<keyword evidence="7" id="KW-0131">Cell cycle</keyword>
<dbReference type="Gene3D" id="3.40.50.10980">
    <property type="entry name" value="Nibrin, BRCT2 domain"/>
    <property type="match status" value="1"/>
</dbReference>
<dbReference type="OMA" id="KKNFKMF"/>
<dbReference type="FunFam" id="3.40.50.10980:FF:000001">
    <property type="entry name" value="Nibrin"/>
    <property type="match status" value="1"/>
</dbReference>
<dbReference type="GO" id="GO:0000724">
    <property type="term" value="P:double-strand break repair via homologous recombination"/>
    <property type="evidence" value="ECO:0007669"/>
    <property type="project" value="TreeGrafter"/>
</dbReference>
<evidence type="ECO:0000256" key="3">
    <source>
        <dbReference type="ARBA" id="ARBA00022454"/>
    </source>
</evidence>
<accession>A0A0L8GRV3</accession>
<dbReference type="SUPFAM" id="SSF49879">
    <property type="entry name" value="SMAD/FHA domain"/>
    <property type="match status" value="1"/>
</dbReference>
<dbReference type="SMART" id="SM01348">
    <property type="entry name" value="Nbs1_C"/>
    <property type="match status" value="1"/>
</dbReference>
<feature type="compositionally biased region" description="Basic and acidic residues" evidence="9">
    <location>
        <begin position="387"/>
        <end position="407"/>
    </location>
</feature>
<feature type="compositionally biased region" description="Acidic residues" evidence="9">
    <location>
        <begin position="459"/>
        <end position="469"/>
    </location>
</feature>
<keyword evidence="6" id="KW-0539">Nucleus</keyword>
<feature type="region of interest" description="Disordered" evidence="9">
    <location>
        <begin position="351"/>
        <end position="408"/>
    </location>
</feature>
<dbReference type="InterPro" id="IPR008984">
    <property type="entry name" value="SMAD_FHA_dom_sf"/>
</dbReference>
<dbReference type="Pfam" id="PF08599">
    <property type="entry name" value="Nbs1_C"/>
    <property type="match status" value="1"/>
</dbReference>
<dbReference type="Gene3D" id="3.40.50.10190">
    <property type="entry name" value="BRCT domain"/>
    <property type="match status" value="1"/>
</dbReference>
<comment type="similarity">
    <text evidence="8">Belongs to the Nibrin family.</text>
</comment>
<dbReference type="STRING" id="37653.A0A0L8GRV3"/>
<gene>
    <name evidence="11" type="ORF">OCBIM_22029269mg</name>
</gene>
<dbReference type="EMBL" id="KQ420696">
    <property type="protein sequence ID" value="KOF79564.1"/>
    <property type="molecule type" value="Genomic_DNA"/>
</dbReference>
<keyword evidence="4" id="KW-0227">DNA damage</keyword>
<keyword evidence="5" id="KW-0234">DNA repair</keyword>
<evidence type="ECO:0000256" key="1">
    <source>
        <dbReference type="ARBA" id="ARBA00004123"/>
    </source>
</evidence>
<protein>
    <recommendedName>
        <fullName evidence="10">FHA domain-containing protein</fullName>
    </recommendedName>
</protein>
<evidence type="ECO:0000256" key="7">
    <source>
        <dbReference type="ARBA" id="ARBA00023306"/>
    </source>
</evidence>
<dbReference type="InterPro" id="IPR032429">
    <property type="entry name" value="Nibrin_BRCT2"/>
</dbReference>
<dbReference type="SUPFAM" id="SSF52113">
    <property type="entry name" value="BRCT domain"/>
    <property type="match status" value="1"/>
</dbReference>
<evidence type="ECO:0000313" key="11">
    <source>
        <dbReference type="EMBL" id="KOF79564.1"/>
    </source>
</evidence>
<dbReference type="InterPro" id="IPR000253">
    <property type="entry name" value="FHA_dom"/>
</dbReference>
<evidence type="ECO:0000256" key="6">
    <source>
        <dbReference type="ARBA" id="ARBA00023242"/>
    </source>
</evidence>
<feature type="compositionally biased region" description="Polar residues" evidence="9">
    <location>
        <begin position="358"/>
        <end position="372"/>
    </location>
</feature>
<dbReference type="Pfam" id="PF00498">
    <property type="entry name" value="FHA"/>
    <property type="match status" value="1"/>
</dbReference>
<dbReference type="PROSITE" id="PS50006">
    <property type="entry name" value="FHA_DOMAIN"/>
    <property type="match status" value="1"/>
</dbReference>
<name>A0A0L8GRV3_OCTBM</name>
<sequence length="705" mass="78640">MSWSLENQHDGTDEHKITDSGEFTIGRRDCDLNIADDKTVSRKHAIITIDPAKIPYTKSSLTIQDVSSYGTYINRKKCNQNTAIELKEGDKLMFGSPKSTFWVRFNPLVVTSSCLKNSAKLELDQVMKYFDGKVANEWSDKCNFLVMDYISVTVKVVCALAAQCQIVTIDYFKSLKTASELSQPYKGPEEFLPKLSPNFVIKNGTFQPNPLRKTLFSGITFYFLKSSQLRKMKMAIELAGGHSCLCASKPVDDSTLVKDTSIVMQAEPSEDEWVSHVLSLLLSHSKRMITDAEIGQAILCCNTEKYCNPNAALAKTFSQLPSQTVKFHSQQTISTHTQDSLMFLNQSNIPKESVKMPNPSTNIKATESSFPSSDAPESKIVSNKRSRSPDKPENPFSAKVDDKEPSNKKTRLFAESVPDNTNPGSSIKREPSVQILAPDSLSQAPLIKPQPILVIEDSDPEDVSSENEDQNSKNVPETTSDKLKQSNLSNTLIDSESTEAAPGTEILTPVSIKKEVVDSTYEHKKHSKPSTLDLFSEDSQLKDKQGKITENSTKFTDVYIKPGYLNTKFTTVNTTVKIKQEIKKEEDLPKSCAAISFTNLVHRQPKPPPPREKTNSKDAPQGFAYYKGALVRNFKNFRKNSNSGACSLPKVIGGSDLAVHNPTISKDLDEWFKEASVKESQENEEIRKIEKLFNWGPNKKGSRKR</sequence>
<dbReference type="PANTHER" id="PTHR12162">
    <property type="entry name" value="NIBRIN-RELATED"/>
    <property type="match status" value="1"/>
</dbReference>
<evidence type="ECO:0000256" key="5">
    <source>
        <dbReference type="ARBA" id="ARBA00023204"/>
    </source>
</evidence>
<dbReference type="CDD" id="cd17741">
    <property type="entry name" value="BRCT_nibrin"/>
    <property type="match status" value="1"/>
</dbReference>
<dbReference type="InterPro" id="IPR013908">
    <property type="entry name" value="Nibrin_C"/>
</dbReference>
<evidence type="ECO:0000256" key="2">
    <source>
        <dbReference type="ARBA" id="ARBA00004286"/>
    </source>
</evidence>
<dbReference type="GO" id="GO:0003684">
    <property type="term" value="F:damaged DNA binding"/>
    <property type="evidence" value="ECO:0007669"/>
    <property type="project" value="TreeGrafter"/>
</dbReference>
<dbReference type="GO" id="GO:0007095">
    <property type="term" value="P:mitotic G2 DNA damage checkpoint signaling"/>
    <property type="evidence" value="ECO:0007669"/>
    <property type="project" value="InterPro"/>
</dbReference>
<dbReference type="Gene3D" id="2.60.200.20">
    <property type="match status" value="1"/>
</dbReference>
<keyword evidence="3" id="KW-0158">Chromosome</keyword>
<dbReference type="SMART" id="SM00240">
    <property type="entry name" value="FHA"/>
    <property type="match status" value="1"/>
</dbReference>
<dbReference type="GO" id="GO:0005694">
    <property type="term" value="C:chromosome"/>
    <property type="evidence" value="ECO:0007669"/>
    <property type="project" value="UniProtKB-SubCell"/>
</dbReference>
<evidence type="ECO:0000256" key="8">
    <source>
        <dbReference type="ARBA" id="ARBA00044757"/>
    </source>
</evidence>
<evidence type="ECO:0000259" key="10">
    <source>
        <dbReference type="PROSITE" id="PS50006"/>
    </source>
</evidence>
<dbReference type="KEGG" id="obi:106875187"/>
<evidence type="ECO:0000256" key="4">
    <source>
        <dbReference type="ARBA" id="ARBA00022763"/>
    </source>
</evidence>
<dbReference type="AlphaFoldDB" id="A0A0L8GRV3"/>
<feature type="domain" description="FHA" evidence="10">
    <location>
        <begin position="23"/>
        <end position="78"/>
    </location>
</feature>
<dbReference type="GO" id="GO:0030870">
    <property type="term" value="C:Mre11 complex"/>
    <property type="evidence" value="ECO:0007669"/>
    <property type="project" value="InterPro"/>
</dbReference>
<dbReference type="InterPro" id="IPR040227">
    <property type="entry name" value="Nibrin-rel"/>
</dbReference>
<comment type="subcellular location">
    <subcellularLocation>
        <location evidence="2">Chromosome</location>
    </subcellularLocation>
    <subcellularLocation>
        <location evidence="1">Nucleus</location>
    </subcellularLocation>
</comment>
<feature type="region of interest" description="Disordered" evidence="9">
    <location>
        <begin position="459"/>
        <end position="487"/>
    </location>
</feature>
<dbReference type="InterPro" id="IPR043014">
    <property type="entry name" value="Nibrin_BRCT2_sf"/>
</dbReference>
<proteinExistence type="inferred from homology"/>
<dbReference type="OrthoDB" id="552194at2759"/>